<evidence type="ECO:0000313" key="2">
    <source>
        <dbReference type="Proteomes" id="UP000001631"/>
    </source>
</evidence>
<name>C0NCY8_AJECG</name>
<accession>C0NCY8</accession>
<dbReference type="GeneID" id="69034001"/>
<proteinExistence type="predicted"/>
<organism evidence="1 2">
    <name type="scientific">Ajellomyces capsulatus (strain G186AR / H82 / ATCC MYA-2454 / RMSCC 2432)</name>
    <name type="common">Darling's disease fungus</name>
    <name type="synonym">Histoplasma capsulatum</name>
    <dbReference type="NCBI Taxonomy" id="447093"/>
    <lineage>
        <taxon>Eukaryota</taxon>
        <taxon>Fungi</taxon>
        <taxon>Dikarya</taxon>
        <taxon>Ascomycota</taxon>
        <taxon>Pezizomycotina</taxon>
        <taxon>Eurotiomycetes</taxon>
        <taxon>Eurotiomycetidae</taxon>
        <taxon>Onygenales</taxon>
        <taxon>Ajellomycetaceae</taxon>
        <taxon>Histoplasma</taxon>
    </lineage>
</organism>
<dbReference type="InParanoid" id="C0NCY8"/>
<dbReference type="STRING" id="447093.C0NCY8"/>
<keyword evidence="2" id="KW-1185">Reference proteome</keyword>
<dbReference type="EMBL" id="GG663363">
    <property type="protein sequence ID" value="EEH11529.1"/>
    <property type="molecule type" value="Genomic_DNA"/>
</dbReference>
<dbReference type="VEuPathDB" id="FungiDB:I7I50_11213"/>
<dbReference type="HOGENOM" id="CLU_156659_0_0_1"/>
<dbReference type="Proteomes" id="UP000001631">
    <property type="component" value="Unassembled WGS sequence"/>
</dbReference>
<sequence>MSDNFFGTIGNEDTVYHSEGGFDDSFKIDINFTKMAFEETLIVSEASSIFRVNYCGNPWVLKVFHNNGDLGYAHDGIRDLDHSHYEIRAYCRLKHFMLAIDLTNCTPRLDTFQRDTGPPSAILIEYLPKPLGVVIDIQKKTRKKVFGILLIFEED</sequence>
<evidence type="ECO:0000313" key="1">
    <source>
        <dbReference type="EMBL" id="EEH11529.1"/>
    </source>
</evidence>
<dbReference type="RefSeq" id="XP_045292009.1">
    <property type="nucleotide sequence ID" value="XM_045428034.1"/>
</dbReference>
<gene>
    <name evidence="1" type="ORF">HCBG_00984</name>
</gene>
<protein>
    <submittedName>
        <fullName evidence="1">Uncharacterized protein</fullName>
    </submittedName>
</protein>
<dbReference type="AlphaFoldDB" id="C0NCY8"/>
<reference evidence="1" key="1">
    <citation type="submission" date="2009-02" db="EMBL/GenBank/DDBJ databases">
        <title>The Genome Sequence of Ajellomyces capsulatus strain G186AR.</title>
        <authorList>
            <consortium name="The Broad Institute Genome Sequencing Platform"/>
            <person name="Champion M."/>
            <person name="Cuomo C."/>
            <person name="Ma L.-J."/>
            <person name="Henn M.R."/>
            <person name="Sil A."/>
            <person name="Goldman B."/>
            <person name="Young S.K."/>
            <person name="Kodira C.D."/>
            <person name="Zeng Q."/>
            <person name="Koehrsen M."/>
            <person name="Alvarado L."/>
            <person name="Berlin A."/>
            <person name="Borenstein D."/>
            <person name="Chen Z."/>
            <person name="Engels R."/>
            <person name="Freedman E."/>
            <person name="Gellesch M."/>
            <person name="Goldberg J."/>
            <person name="Griggs A."/>
            <person name="Gujja S."/>
            <person name="Heiman D."/>
            <person name="Hepburn T."/>
            <person name="Howarth C."/>
            <person name="Jen D."/>
            <person name="Larson L."/>
            <person name="Lewis B."/>
            <person name="Mehta T."/>
            <person name="Park D."/>
            <person name="Pearson M."/>
            <person name="Roberts A."/>
            <person name="Saif S."/>
            <person name="Shea T."/>
            <person name="Shenoy N."/>
            <person name="Sisk P."/>
            <person name="Stolte C."/>
            <person name="Sykes S."/>
            <person name="Walk T."/>
            <person name="White J."/>
            <person name="Yandava C."/>
            <person name="Klein B."/>
            <person name="McEwen J.G."/>
            <person name="Puccia R."/>
            <person name="Goldman G.H."/>
            <person name="Felipe M.S."/>
            <person name="Nino-Vega G."/>
            <person name="San-Blas G."/>
            <person name="Taylor J."/>
            <person name="Mendoza L."/>
            <person name="Galagan J."/>
            <person name="Nusbaum C."/>
            <person name="Birren B."/>
        </authorList>
    </citation>
    <scope>NUCLEOTIDE SEQUENCE</scope>
    <source>
        <strain evidence="1">G186AR</strain>
    </source>
</reference>